<accession>A0A6P1ZPZ2</accession>
<name>A0A6P1ZPZ2_9BACT</name>
<gene>
    <name evidence="1" type="ORF">DQK91_01230</name>
</gene>
<comment type="caution">
    <text evidence="1">The sequence shown here is derived from an EMBL/GenBank/DDBJ whole genome shotgun (WGS) entry which is preliminary data.</text>
</comment>
<proteinExistence type="predicted"/>
<dbReference type="OrthoDB" id="5458931at2"/>
<dbReference type="AlphaFoldDB" id="A0A6P1ZPZ2"/>
<dbReference type="RefSeq" id="WP_144233611.1">
    <property type="nucleotide sequence ID" value="NZ_QMIF01000001.1"/>
</dbReference>
<sequence>MNIEWTITKKRGNFRPVLSYTITLTEYEKSLGVPAVRIESRIPKPPDAGLTYCWPGQNERADWSPAEYYLLMTPPHTDGTISKSLKLPWREGNAYLEVEQSFQKLRTAFERALTESSDSLPMQESGSLSISPGTRADIAPAFAAERILKAVRAG</sequence>
<reference evidence="1 2" key="1">
    <citation type="submission" date="2018-06" db="EMBL/GenBank/DDBJ databases">
        <title>Complete genome of Desulfovibrio marinus P48SEP.</title>
        <authorList>
            <person name="Crispim J.S."/>
            <person name="Vidigal P.M.P."/>
            <person name="Silva L.C.F."/>
            <person name="Araujo L.C."/>
            <person name="Laguardia C.N."/>
            <person name="Dias R.S."/>
            <person name="Sousa M.P."/>
            <person name="Paula S.O."/>
            <person name="Silva C."/>
        </authorList>
    </citation>
    <scope>NUCLEOTIDE SEQUENCE [LARGE SCALE GENOMIC DNA]</scope>
    <source>
        <strain evidence="1 2">P48SEP</strain>
    </source>
</reference>
<evidence type="ECO:0000313" key="2">
    <source>
        <dbReference type="Proteomes" id="UP000434052"/>
    </source>
</evidence>
<protein>
    <submittedName>
        <fullName evidence="1">Uncharacterized protein</fullName>
    </submittedName>
</protein>
<evidence type="ECO:0000313" key="1">
    <source>
        <dbReference type="EMBL" id="TVM36577.1"/>
    </source>
</evidence>
<organism evidence="1 2">
    <name type="scientific">Oceanidesulfovibrio marinus</name>
    <dbReference type="NCBI Taxonomy" id="370038"/>
    <lineage>
        <taxon>Bacteria</taxon>
        <taxon>Pseudomonadati</taxon>
        <taxon>Thermodesulfobacteriota</taxon>
        <taxon>Desulfovibrionia</taxon>
        <taxon>Desulfovibrionales</taxon>
        <taxon>Desulfovibrionaceae</taxon>
        <taxon>Oceanidesulfovibrio</taxon>
    </lineage>
</organism>
<dbReference type="EMBL" id="QMIF01000001">
    <property type="protein sequence ID" value="TVM36577.1"/>
    <property type="molecule type" value="Genomic_DNA"/>
</dbReference>
<dbReference type="Proteomes" id="UP000434052">
    <property type="component" value="Unassembled WGS sequence"/>
</dbReference>